<reference evidence="2 3" key="2">
    <citation type="submission" date="2008-10" db="EMBL/GenBank/DDBJ databases">
        <title>Draft genome sequence of Clostridium hiranonis (DSM 13275).</title>
        <authorList>
            <person name="Sudarsanam P."/>
            <person name="Ley R."/>
            <person name="Guruge J."/>
            <person name="Turnbaugh P.J."/>
            <person name="Mahowald M."/>
            <person name="Liep D."/>
            <person name="Gordon J."/>
        </authorList>
    </citation>
    <scope>NUCLEOTIDE SEQUENCE [LARGE SCALE GENOMIC DNA]</scope>
    <source>
        <strain evidence="2 3">DSM 13275</strain>
    </source>
</reference>
<dbReference type="OrthoDB" id="1925281at2"/>
<dbReference type="Pfam" id="PF10263">
    <property type="entry name" value="SprT-like"/>
    <property type="match status" value="1"/>
</dbReference>
<accession>B6FVX6</accession>
<dbReference type="STRING" id="500633.CLOHIR_00025"/>
<reference evidence="2 3" key="1">
    <citation type="submission" date="2008-09" db="EMBL/GenBank/DDBJ databases">
        <authorList>
            <person name="Fulton L."/>
            <person name="Clifton S."/>
            <person name="Fulton B."/>
            <person name="Xu J."/>
            <person name="Minx P."/>
            <person name="Pepin K.H."/>
            <person name="Johnson M."/>
            <person name="Thiruvilangam P."/>
            <person name="Bhonagiri V."/>
            <person name="Nash W.E."/>
            <person name="Mardis E.R."/>
            <person name="Wilson R.K."/>
        </authorList>
    </citation>
    <scope>NUCLEOTIDE SEQUENCE [LARGE SCALE GENOMIC DNA]</scope>
    <source>
        <strain evidence="2 3">DSM 13275</strain>
    </source>
</reference>
<name>B6FVX6_PEPHT</name>
<dbReference type="GO" id="GO:0006950">
    <property type="term" value="P:response to stress"/>
    <property type="evidence" value="ECO:0007669"/>
    <property type="project" value="UniProtKB-ARBA"/>
</dbReference>
<evidence type="ECO:0000259" key="1">
    <source>
        <dbReference type="Pfam" id="PF10263"/>
    </source>
</evidence>
<feature type="domain" description="SprT-like" evidence="1">
    <location>
        <begin position="24"/>
        <end position="110"/>
    </location>
</feature>
<protein>
    <recommendedName>
        <fullName evidence="1">SprT-like domain-containing protein</fullName>
    </recommendedName>
</protein>
<dbReference type="EMBL" id="ABWP01000002">
    <property type="protein sequence ID" value="EEA86322.1"/>
    <property type="molecule type" value="Genomic_DNA"/>
</dbReference>
<organism evidence="2 3">
    <name type="scientific">Peptacetobacter hiranonis (strain DSM 13275 / JCM 10541 / KCTC 15199 / TO-931)</name>
    <name type="common">Clostridium hiranonis</name>
    <dbReference type="NCBI Taxonomy" id="500633"/>
    <lineage>
        <taxon>Bacteria</taxon>
        <taxon>Bacillati</taxon>
        <taxon>Bacillota</taxon>
        <taxon>Clostridia</taxon>
        <taxon>Peptostreptococcales</taxon>
        <taxon>Peptostreptococcaceae</taxon>
        <taxon>Peptacetobacter</taxon>
    </lineage>
</organism>
<evidence type="ECO:0000313" key="2">
    <source>
        <dbReference type="EMBL" id="EEA86322.1"/>
    </source>
</evidence>
<dbReference type="eggNOG" id="ENOG5032T8K">
    <property type="taxonomic scope" value="Bacteria"/>
</dbReference>
<proteinExistence type="predicted"/>
<dbReference type="AlphaFoldDB" id="B6FVX6"/>
<dbReference type="Proteomes" id="UP000003178">
    <property type="component" value="Unassembled WGS sequence"/>
</dbReference>
<keyword evidence="3" id="KW-1185">Reference proteome</keyword>
<gene>
    <name evidence="2" type="ORF">CLOHIR_00025</name>
</gene>
<sequence>MYKSWSVEDIRKEMKKMDRILGKKGSELPIKINTRMTRSLGMYKFKIEDKKIVPVCFEFSTKTVSGEYDENTVIGIIRHEYAHYAANDIHKEACGHDRRFKNICELVGAPGKAVMRKNGDKVC</sequence>
<dbReference type="HOGENOM" id="CLU_2011281_0_0_9"/>
<evidence type="ECO:0000313" key="3">
    <source>
        <dbReference type="Proteomes" id="UP000003178"/>
    </source>
</evidence>
<comment type="caution">
    <text evidence="2">The sequence shown here is derived from an EMBL/GenBank/DDBJ whole genome shotgun (WGS) entry which is preliminary data.</text>
</comment>
<dbReference type="RefSeq" id="WP_006438942.1">
    <property type="nucleotide sequence ID" value="NZ_DS995354.1"/>
</dbReference>
<dbReference type="InterPro" id="IPR006640">
    <property type="entry name" value="SprT-like_domain"/>
</dbReference>